<dbReference type="PIR" id="G82800">
    <property type="entry name" value="G82800"/>
</dbReference>
<dbReference type="HOGENOM" id="CLU_2262750_0_0_6"/>
<evidence type="ECO:0000313" key="1">
    <source>
        <dbReference type="EMBL" id="AAF83304.1"/>
    </source>
</evidence>
<reference evidence="1 2" key="1">
    <citation type="journal article" date="2000" name="Nature">
        <title>The genome sequence of the plant pathogen Xylella fastidiosa.</title>
        <authorList>
            <person name="Simpson A.J."/>
            <person name="Reinach F.C."/>
            <person name="Arruda P."/>
            <person name="Abreu F.A."/>
            <person name="Acencio M."/>
            <person name="Alvarenga R."/>
            <person name="Alves L.M."/>
            <person name="Araya J.E."/>
            <person name="Baia G.S."/>
            <person name="Baptista C.S."/>
            <person name="Barros M.H."/>
            <person name="Bonaccorsi E.D."/>
            <person name="Bordin S."/>
            <person name="Bove J.M."/>
            <person name="Briones M.R."/>
            <person name="Bueno M.R."/>
            <person name="Camargo A.A."/>
            <person name="Camargo L.E."/>
            <person name="Carraro D.M."/>
            <person name="Carrer H."/>
            <person name="Colauto N.B."/>
            <person name="Colombo C."/>
            <person name="Costa F.F."/>
            <person name="Costa M.C."/>
            <person name="Costa-Neto C.M."/>
            <person name="Coutinho L.L."/>
            <person name="Cristofani M."/>
            <person name="Dias-Neto E."/>
            <person name="Docena C."/>
            <person name="El-Dorry H."/>
            <person name="Facincani A.P."/>
            <person name="Ferreira A.J."/>
            <person name="Ferreira V.C."/>
            <person name="Ferro J.A."/>
            <person name="Fraga J.S."/>
            <person name="Franca S.C."/>
            <person name="Franco M.C."/>
            <person name="Frohme M."/>
            <person name="Furlan L.R."/>
            <person name="Garnier M."/>
            <person name="Goldman G.H."/>
            <person name="Goldman M.H."/>
            <person name="Gomes S.L."/>
            <person name="Gruber A."/>
            <person name="Ho P.L."/>
            <person name="Hoheisel J.D."/>
            <person name="Junqueira M.L."/>
            <person name="Kemper E.L."/>
            <person name="Kitajima J.P."/>
            <person name="Krieger J.E."/>
            <person name="Kuramae E.E."/>
            <person name="Laigret F."/>
            <person name="Lambais M.R."/>
            <person name="Leite L.C."/>
            <person name="Lemos E.G."/>
            <person name="Lemos M.V."/>
            <person name="Lopes S.A."/>
            <person name="Lopes C.R."/>
            <person name="Machado J.A."/>
            <person name="Machado M.A."/>
            <person name="Madeira A.M."/>
            <person name="Madeira H.M."/>
            <person name="Marino C.L."/>
            <person name="Marques M.V."/>
            <person name="Martins E.A."/>
            <person name="Martins E.M."/>
            <person name="Matsukuma A.Y."/>
            <person name="Menck C.F."/>
            <person name="Miracca E.C."/>
            <person name="Miyaki C.Y."/>
            <person name="Monteriro-Vitorello C.B."/>
            <person name="Moon D.H."/>
            <person name="Nagai M.A."/>
            <person name="Nascimento A.L."/>
            <person name="Netto L.E."/>
            <person name="Nhani A.Jr."/>
            <person name="Nobrega F.G."/>
            <person name="Nunes L.R."/>
            <person name="Oliveira M.A."/>
            <person name="de Oliveira M.C."/>
            <person name="de Oliveira R.C."/>
            <person name="Palmieri D.A."/>
            <person name="Paris A."/>
            <person name="Peixoto B.R."/>
            <person name="Pereira G.A."/>
            <person name="Pereira H.A.Jr."/>
            <person name="Pesquero J.B."/>
            <person name="Quaggio R.B."/>
            <person name="Roberto P.G."/>
            <person name="Rodrigues V."/>
            <person name="de M Rosa A.J."/>
            <person name="de Rosa V.E.Jr."/>
            <person name="de Sa R.G."/>
            <person name="Santelli R.V."/>
            <person name="Sawasaki H.E."/>
            <person name="da Silva A.C."/>
            <person name="da Silva A.M."/>
            <person name="da Silva F.R."/>
            <person name="da Silva W.A.Jr."/>
            <person name="da Silveira J.F."/>
            <person name="Silvestri M.L."/>
            <person name="Siqueira W.J."/>
            <person name="de Souza A.A."/>
            <person name="de Souza A.P."/>
            <person name="Terenzi M.F."/>
            <person name="Truffi D."/>
            <person name="Tsai S.M."/>
            <person name="Tsuhako M.H."/>
            <person name="Vallada H."/>
            <person name="Van Sluys M.A."/>
            <person name="Verjovski-Almeida S."/>
            <person name="Vettore A.L."/>
            <person name="Zago M.A."/>
            <person name="Zatz M."/>
            <person name="Meidanis J."/>
            <person name="Setubal J.C."/>
        </authorList>
    </citation>
    <scope>NUCLEOTIDE SEQUENCE [LARGE SCALE GENOMIC DNA]</scope>
    <source>
        <strain evidence="1 2">9a5c</strain>
    </source>
</reference>
<sequence>MMENPELTGFVFSCIAIDCIISLGTAQMASLYNGLRHRFSQLESGIVKHPQARQEQIAAWVKQRLEIESDEPPIFVALDILCENQVTRSYADLKDYPSHKLPWFKRITAQWLMWGNA</sequence>
<dbReference type="KEGG" id="xfa:XF_0494"/>
<dbReference type="STRING" id="160492.XF_0494"/>
<organism evidence="1 2">
    <name type="scientific">Xylella fastidiosa (strain 9a5c)</name>
    <dbReference type="NCBI Taxonomy" id="160492"/>
    <lineage>
        <taxon>Bacteria</taxon>
        <taxon>Pseudomonadati</taxon>
        <taxon>Pseudomonadota</taxon>
        <taxon>Gammaproteobacteria</taxon>
        <taxon>Lysobacterales</taxon>
        <taxon>Lysobacteraceae</taxon>
        <taxon>Xylella</taxon>
    </lineage>
</organism>
<accession>Q9PG08</accession>
<proteinExistence type="predicted"/>
<evidence type="ECO:0000313" key="2">
    <source>
        <dbReference type="Proteomes" id="UP000000812"/>
    </source>
</evidence>
<protein>
    <submittedName>
        <fullName evidence="1">Uncharacterized protein</fullName>
    </submittedName>
</protein>
<name>Q9PG08_XYLFA</name>
<gene>
    <name evidence="1" type="ordered locus">XF_0494</name>
</gene>
<dbReference type="AlphaFoldDB" id="Q9PG08"/>
<dbReference type="EMBL" id="AE003849">
    <property type="protein sequence ID" value="AAF83304.1"/>
    <property type="molecule type" value="Genomic_DNA"/>
</dbReference>
<dbReference type="Proteomes" id="UP000000812">
    <property type="component" value="Chromosome"/>
</dbReference>